<evidence type="ECO:0000313" key="12">
    <source>
        <dbReference type="EMBL" id="QOV20687.1"/>
    </source>
</evidence>
<dbReference type="Gene3D" id="1.10.3720.10">
    <property type="entry name" value="MetI-like"/>
    <property type="match status" value="1"/>
</dbReference>
<comment type="function">
    <text evidence="10">Part of the ABC transporter complex MalEFGK involved in maltose/maltodextrin import. Probably responsible for the translocation of the substrate across the membrane.</text>
</comment>
<accession>A0A7M2RMB4</accession>
<comment type="subcellular location">
    <subcellularLocation>
        <location evidence="1 9">Cell membrane</location>
        <topology evidence="1 9">Multi-pass membrane protein</topology>
    </subcellularLocation>
</comment>
<gene>
    <name evidence="12" type="ORF">INP51_07095</name>
</gene>
<keyword evidence="5 10" id="KW-0762">Sugar transport</keyword>
<feature type="transmembrane region" description="Helical" evidence="9">
    <location>
        <begin position="30"/>
        <end position="50"/>
    </location>
</feature>
<keyword evidence="4 10" id="KW-1003">Cell membrane</keyword>
<evidence type="ECO:0000256" key="10">
    <source>
        <dbReference type="RuleBase" id="RU367050"/>
    </source>
</evidence>
<feature type="transmembrane region" description="Helical" evidence="9">
    <location>
        <begin position="299"/>
        <end position="325"/>
    </location>
</feature>
<evidence type="ECO:0000256" key="5">
    <source>
        <dbReference type="ARBA" id="ARBA00022597"/>
    </source>
</evidence>
<feature type="transmembrane region" description="Helical" evidence="9">
    <location>
        <begin position="92"/>
        <end position="113"/>
    </location>
</feature>
<evidence type="ECO:0000256" key="1">
    <source>
        <dbReference type="ARBA" id="ARBA00004651"/>
    </source>
</evidence>
<name>A0A7M2RMB4_9FIRM</name>
<keyword evidence="6 9" id="KW-0812">Transmembrane</keyword>
<keyword evidence="7 9" id="KW-1133">Transmembrane helix</keyword>
<evidence type="ECO:0000313" key="13">
    <source>
        <dbReference type="Proteomes" id="UP000593601"/>
    </source>
</evidence>
<dbReference type="PANTHER" id="PTHR47314:SF1">
    <property type="entry name" value="MALTOSE_MALTODEXTRIN TRANSPORT SYSTEM PERMEASE PROTEIN MALF"/>
    <property type="match status" value="1"/>
</dbReference>
<dbReference type="GO" id="GO:1990060">
    <property type="term" value="C:maltose transport complex"/>
    <property type="evidence" value="ECO:0007669"/>
    <property type="project" value="TreeGrafter"/>
</dbReference>
<evidence type="ECO:0000256" key="2">
    <source>
        <dbReference type="ARBA" id="ARBA00009047"/>
    </source>
</evidence>
<evidence type="ECO:0000256" key="7">
    <source>
        <dbReference type="ARBA" id="ARBA00022989"/>
    </source>
</evidence>
<dbReference type="GO" id="GO:0042956">
    <property type="term" value="P:maltodextrin transmembrane transport"/>
    <property type="evidence" value="ECO:0007669"/>
    <property type="project" value="TreeGrafter"/>
</dbReference>
<feature type="transmembrane region" description="Helical" evidence="9">
    <location>
        <begin position="147"/>
        <end position="173"/>
    </location>
</feature>
<evidence type="ECO:0000259" key="11">
    <source>
        <dbReference type="PROSITE" id="PS50928"/>
    </source>
</evidence>
<dbReference type="Proteomes" id="UP000593601">
    <property type="component" value="Chromosome"/>
</dbReference>
<dbReference type="KEGG" id="bliq:INP51_07095"/>
<feature type="transmembrane region" description="Helical" evidence="9">
    <location>
        <begin position="412"/>
        <end position="435"/>
    </location>
</feature>
<dbReference type="EMBL" id="CP063304">
    <property type="protein sequence ID" value="QOV20687.1"/>
    <property type="molecule type" value="Genomic_DNA"/>
</dbReference>
<dbReference type="SUPFAM" id="SSF161098">
    <property type="entry name" value="MetI-like"/>
    <property type="match status" value="1"/>
</dbReference>
<protein>
    <recommendedName>
        <fullName evidence="10">Maltose/maltodextrin transport system permease protein</fullName>
    </recommendedName>
</protein>
<comment type="similarity">
    <text evidence="2 10">Belongs to the binding-protein-dependent transport system permease family. MalFG subfamily.</text>
</comment>
<dbReference type="Pfam" id="PF00528">
    <property type="entry name" value="BPD_transp_1"/>
    <property type="match status" value="1"/>
</dbReference>
<dbReference type="GO" id="GO:0015423">
    <property type="term" value="F:ABC-type maltose transporter activity"/>
    <property type="evidence" value="ECO:0007669"/>
    <property type="project" value="TreeGrafter"/>
</dbReference>
<evidence type="ECO:0000256" key="3">
    <source>
        <dbReference type="ARBA" id="ARBA00022448"/>
    </source>
</evidence>
<dbReference type="InterPro" id="IPR000515">
    <property type="entry name" value="MetI-like"/>
</dbReference>
<evidence type="ECO:0000256" key="9">
    <source>
        <dbReference type="RuleBase" id="RU363032"/>
    </source>
</evidence>
<dbReference type="CDD" id="cd06261">
    <property type="entry name" value="TM_PBP2"/>
    <property type="match status" value="1"/>
</dbReference>
<dbReference type="AlphaFoldDB" id="A0A7M2RMB4"/>
<feature type="domain" description="ABC transmembrane type-1" evidence="11">
    <location>
        <begin position="212"/>
        <end position="434"/>
    </location>
</feature>
<organism evidence="12 13">
    <name type="scientific">Blautia liquoris</name>
    <dbReference type="NCBI Taxonomy" id="2779518"/>
    <lineage>
        <taxon>Bacteria</taxon>
        <taxon>Bacillati</taxon>
        <taxon>Bacillota</taxon>
        <taxon>Clostridia</taxon>
        <taxon>Lachnospirales</taxon>
        <taxon>Lachnospiraceae</taxon>
        <taxon>Blautia</taxon>
    </lineage>
</organism>
<keyword evidence="13" id="KW-1185">Reference proteome</keyword>
<reference evidence="12 13" key="1">
    <citation type="submission" date="2020-10" db="EMBL/GenBank/DDBJ databases">
        <title>Blautia liquoris sp.nov., isolated from the mud in a fermentation cellar used for the production of Chinese strong-flavoured liquor.</title>
        <authorList>
            <person name="Lu L."/>
        </authorList>
    </citation>
    <scope>NUCLEOTIDE SEQUENCE [LARGE SCALE GENOMIC DNA]</scope>
    <source>
        <strain evidence="12 13">LZLJ-3</strain>
    </source>
</reference>
<evidence type="ECO:0000256" key="6">
    <source>
        <dbReference type="ARBA" id="ARBA00022692"/>
    </source>
</evidence>
<dbReference type="PROSITE" id="PS50928">
    <property type="entry name" value="ABC_TM1"/>
    <property type="match status" value="1"/>
</dbReference>
<sequence>MRKKYQSLFFSIVLWGSGQFFVKKERIKGLLLFLSQITLFGIELITGYWLNLFAGQIEHFSIRLYGGFFTKGIWGLFTLGEVQGAAGDNSTILMVKGIIAFIILVGFAVVYVYNLYDSLMPSIYLPDKDVGLKKTSRAKAKRKMFPYLVLSPSLIIIIFVVLMPIVFSILTAFTNYDTKHQPPANLIDWVGFDNFVKLVRVPVWSKTFGVVLIWNVIWALAATLSTFFMGLLQAMMLNSKYVKHKSFFQTIYILPWAIPGMISLLVFRNLLNGQFSPVNQILLNAGLISERIPFLTNPVLAKICIIGVNLWMGFPTFMVMILGVLSNQDVSLYEAAQIDGANRMQVFAHIKLPLLMRAMSPLLVMNLAGNFNNFGAIYFLTSGGPTNPKLQFAGDTDILISWIYKLTLNQRMYSMAAVMNILIFIFIAAVSIWNFSRTNAFQEI</sequence>
<keyword evidence="3 9" id="KW-0813">Transport</keyword>
<keyword evidence="8 9" id="KW-0472">Membrane</keyword>
<evidence type="ECO:0000256" key="8">
    <source>
        <dbReference type="ARBA" id="ARBA00023136"/>
    </source>
</evidence>
<feature type="transmembrane region" description="Helical" evidence="9">
    <location>
        <begin position="62"/>
        <end position="80"/>
    </location>
</feature>
<dbReference type="SUPFAM" id="SSF160964">
    <property type="entry name" value="MalF N-terminal region-like"/>
    <property type="match status" value="1"/>
</dbReference>
<proteinExistence type="inferred from homology"/>
<dbReference type="PANTHER" id="PTHR47314">
    <property type="entry name" value="MALTOSE/MALTODEXTRIN TRANSPORT SYSTEM PERMEASE PROTEIN MALF"/>
    <property type="match status" value="1"/>
</dbReference>
<dbReference type="InterPro" id="IPR035906">
    <property type="entry name" value="MetI-like_sf"/>
</dbReference>
<evidence type="ECO:0000256" key="4">
    <source>
        <dbReference type="ARBA" id="ARBA00022475"/>
    </source>
</evidence>
<feature type="transmembrane region" description="Helical" evidence="9">
    <location>
        <begin position="247"/>
        <end position="267"/>
    </location>
</feature>
<feature type="transmembrane region" description="Helical" evidence="9">
    <location>
        <begin position="212"/>
        <end position="235"/>
    </location>
</feature>